<evidence type="ECO:0000313" key="9">
    <source>
        <dbReference type="Proteomes" id="UP000228380"/>
    </source>
</evidence>
<dbReference type="AlphaFoldDB" id="A0A8B7C6M3"/>
<sequence>MMHMTFYWGKNVTILFDSWRTESWLGYALSLLALFLAAAFYQYMEDRRIRLKIFARSKPSSSPPSIETALLLPAAAARPWAPARLASSLLFGLNSAIGYLIMLAVMSFNGGVFIAVVVGLAAGYLLFRSGGEEERFALENRCASA</sequence>
<dbReference type="RefSeq" id="XP_008792866.1">
    <property type="nucleotide sequence ID" value="XM_008794644.4"/>
</dbReference>
<feature type="transmembrane region" description="Helical" evidence="8">
    <location>
        <begin position="24"/>
        <end position="43"/>
    </location>
</feature>
<proteinExistence type="inferred from homology"/>
<evidence type="ECO:0000256" key="1">
    <source>
        <dbReference type="ARBA" id="ARBA00004141"/>
    </source>
</evidence>
<reference evidence="9" key="1">
    <citation type="journal article" date="2019" name="Nat. Commun.">
        <title>Genome-wide association mapping of date palm fruit traits.</title>
        <authorList>
            <person name="Hazzouri K.M."/>
            <person name="Gros-Balthazard M."/>
            <person name="Flowers J.M."/>
            <person name="Copetti D."/>
            <person name="Lemansour A."/>
            <person name="Lebrun M."/>
            <person name="Masmoudi K."/>
            <person name="Ferrand S."/>
            <person name="Dhar M.I."/>
            <person name="Fresquez Z.A."/>
            <person name="Rosas U."/>
            <person name="Zhang J."/>
            <person name="Talag J."/>
            <person name="Lee S."/>
            <person name="Kudrna D."/>
            <person name="Powell R.F."/>
            <person name="Leitch I.J."/>
            <person name="Krueger R.R."/>
            <person name="Wing R.A."/>
            <person name="Amiri K.M.A."/>
            <person name="Purugganan M.D."/>
        </authorList>
    </citation>
    <scope>NUCLEOTIDE SEQUENCE [LARGE SCALE GENOMIC DNA]</scope>
    <source>
        <strain evidence="9">cv. Khalas</strain>
    </source>
</reference>
<keyword evidence="4 8" id="KW-0187">Copper transport</keyword>
<keyword evidence="6 8" id="KW-0186">Copper</keyword>
<evidence type="ECO:0000256" key="5">
    <source>
        <dbReference type="ARBA" id="ARBA00022989"/>
    </source>
</evidence>
<accession>A0A8B7C6M3</accession>
<keyword evidence="9" id="KW-1185">Reference proteome</keyword>
<dbReference type="GO" id="GO:0005375">
    <property type="term" value="F:copper ion transmembrane transporter activity"/>
    <property type="evidence" value="ECO:0007669"/>
    <property type="project" value="UniProtKB-UniRule"/>
</dbReference>
<evidence type="ECO:0000256" key="6">
    <source>
        <dbReference type="ARBA" id="ARBA00023008"/>
    </source>
</evidence>
<dbReference type="GeneID" id="103709343"/>
<keyword evidence="8" id="KW-0813">Transport</keyword>
<reference evidence="10" key="2">
    <citation type="submission" date="2025-08" db="UniProtKB">
        <authorList>
            <consortium name="RefSeq"/>
        </authorList>
    </citation>
    <scope>IDENTIFICATION</scope>
    <source>
        <tissue evidence="10">Young leaves</tissue>
    </source>
</reference>
<keyword evidence="7 8" id="KW-0472">Membrane</keyword>
<gene>
    <name evidence="10" type="primary">LOC103709343</name>
</gene>
<keyword evidence="5 8" id="KW-1133">Transmembrane helix</keyword>
<name>A0A8B7C6M3_PHODC</name>
<feature type="transmembrane region" description="Helical" evidence="8">
    <location>
        <begin position="101"/>
        <end position="127"/>
    </location>
</feature>
<protein>
    <recommendedName>
        <fullName evidence="8">Copper transport protein</fullName>
    </recommendedName>
</protein>
<evidence type="ECO:0000256" key="7">
    <source>
        <dbReference type="ARBA" id="ARBA00023136"/>
    </source>
</evidence>
<dbReference type="InterPro" id="IPR007274">
    <property type="entry name" value="Cop_transporter"/>
</dbReference>
<keyword evidence="8" id="KW-0406">Ion transport</keyword>
<dbReference type="PANTHER" id="PTHR12483">
    <property type="entry name" value="SOLUTE CARRIER FAMILY 31 COPPER TRANSPORTERS"/>
    <property type="match status" value="1"/>
</dbReference>
<evidence type="ECO:0000256" key="4">
    <source>
        <dbReference type="ARBA" id="ARBA00022796"/>
    </source>
</evidence>
<evidence type="ECO:0000256" key="8">
    <source>
        <dbReference type="RuleBase" id="RU367022"/>
    </source>
</evidence>
<dbReference type="GO" id="GO:0005886">
    <property type="term" value="C:plasma membrane"/>
    <property type="evidence" value="ECO:0007669"/>
    <property type="project" value="TreeGrafter"/>
</dbReference>
<dbReference type="Pfam" id="PF04145">
    <property type="entry name" value="Ctr"/>
    <property type="match status" value="1"/>
</dbReference>
<evidence type="ECO:0000256" key="2">
    <source>
        <dbReference type="ARBA" id="ARBA00006921"/>
    </source>
</evidence>
<comment type="similarity">
    <text evidence="2 8">Belongs to the copper transporter (Ctr) (TC 1.A.56) family. SLC31A subfamily.</text>
</comment>
<dbReference type="PANTHER" id="PTHR12483:SF27">
    <property type="entry name" value="COPPER TRANSPORT PROTEIN CTR1"/>
    <property type="match status" value="1"/>
</dbReference>
<keyword evidence="3 8" id="KW-0812">Transmembrane</keyword>
<evidence type="ECO:0000313" key="10">
    <source>
        <dbReference type="RefSeq" id="XP_008792866.1"/>
    </source>
</evidence>
<dbReference type="Proteomes" id="UP000228380">
    <property type="component" value="Chromosome 8"/>
</dbReference>
<organism evidence="9 10">
    <name type="scientific">Phoenix dactylifera</name>
    <name type="common">Date palm</name>
    <dbReference type="NCBI Taxonomy" id="42345"/>
    <lineage>
        <taxon>Eukaryota</taxon>
        <taxon>Viridiplantae</taxon>
        <taxon>Streptophyta</taxon>
        <taxon>Embryophyta</taxon>
        <taxon>Tracheophyta</taxon>
        <taxon>Spermatophyta</taxon>
        <taxon>Magnoliopsida</taxon>
        <taxon>Liliopsida</taxon>
        <taxon>Arecaceae</taxon>
        <taxon>Coryphoideae</taxon>
        <taxon>Phoeniceae</taxon>
        <taxon>Phoenix</taxon>
    </lineage>
</organism>
<comment type="subcellular location">
    <subcellularLocation>
        <location evidence="1 8">Membrane</location>
        <topology evidence="1 8">Multi-pass membrane protein</topology>
    </subcellularLocation>
</comment>
<evidence type="ECO:0000256" key="3">
    <source>
        <dbReference type="ARBA" id="ARBA00022692"/>
    </source>
</evidence>
<dbReference type="KEGG" id="pda:103709343"/>
<dbReference type="OrthoDB" id="73901at2759"/>